<dbReference type="SUPFAM" id="SSF50978">
    <property type="entry name" value="WD40 repeat-like"/>
    <property type="match status" value="1"/>
</dbReference>
<comment type="subcellular location">
    <subcellularLocation>
        <location evidence="1">Cytoplasm</location>
    </subcellularLocation>
</comment>
<dbReference type="PANTHER" id="PTHR12472">
    <property type="entry name" value="RAB3-GAP REGULATORY DOMAIN"/>
    <property type="match status" value="1"/>
</dbReference>
<evidence type="ECO:0000256" key="2">
    <source>
        <dbReference type="ARBA" id="ARBA00008153"/>
    </source>
</evidence>
<dbReference type="InterPro" id="IPR029257">
    <property type="entry name" value="RAB3GAP2_C"/>
</dbReference>
<dbReference type="Pfam" id="PF14656">
    <property type="entry name" value="RAB3GAP2_C"/>
    <property type="match status" value="1"/>
</dbReference>
<name>A0A085M3T8_9BILA</name>
<evidence type="ECO:0000313" key="7">
    <source>
        <dbReference type="Proteomes" id="UP000030764"/>
    </source>
</evidence>
<dbReference type="InterPro" id="IPR036322">
    <property type="entry name" value="WD40_repeat_dom_sf"/>
</dbReference>
<dbReference type="EMBL" id="KL363234">
    <property type="protein sequence ID" value="KFD51884.1"/>
    <property type="molecule type" value="Genomic_DNA"/>
</dbReference>
<dbReference type="InterPro" id="IPR024445">
    <property type="entry name" value="Tnp_ISXO2-like"/>
</dbReference>
<organism evidence="6 7">
    <name type="scientific">Trichuris suis</name>
    <name type="common">pig whipworm</name>
    <dbReference type="NCBI Taxonomy" id="68888"/>
    <lineage>
        <taxon>Eukaryota</taxon>
        <taxon>Metazoa</taxon>
        <taxon>Ecdysozoa</taxon>
        <taxon>Nematoda</taxon>
        <taxon>Enoplea</taxon>
        <taxon>Dorylaimia</taxon>
        <taxon>Trichinellida</taxon>
        <taxon>Trichuridae</taxon>
        <taxon>Trichuris</taxon>
    </lineage>
</organism>
<comment type="similarity">
    <text evidence="2">Belongs to the Rab3-GAP regulatory subunit family.</text>
</comment>
<dbReference type="PANTHER" id="PTHR12472:SF0">
    <property type="entry name" value="RAB3 GTPASE-ACTIVATING PROTEIN NON-CATALYTIC SUBUNIT"/>
    <property type="match status" value="1"/>
</dbReference>
<dbReference type="SMART" id="SM01126">
    <property type="entry name" value="DDE_Tnp_IS1595"/>
    <property type="match status" value="1"/>
</dbReference>
<dbReference type="Pfam" id="PF14655">
    <property type="entry name" value="RAB3GAP2_N"/>
    <property type="match status" value="2"/>
</dbReference>
<dbReference type="GO" id="GO:0005096">
    <property type="term" value="F:GTPase activator activity"/>
    <property type="evidence" value="ECO:0007669"/>
    <property type="project" value="UniProtKB-KW"/>
</dbReference>
<proteinExistence type="inferred from homology"/>
<evidence type="ECO:0000256" key="4">
    <source>
        <dbReference type="ARBA" id="ARBA00022490"/>
    </source>
</evidence>
<gene>
    <name evidence="6" type="ORF">M513_07213</name>
</gene>
<evidence type="ECO:0000256" key="3">
    <source>
        <dbReference type="ARBA" id="ARBA00022468"/>
    </source>
</evidence>
<keyword evidence="4" id="KW-0963">Cytoplasm</keyword>
<dbReference type="Proteomes" id="UP000030764">
    <property type="component" value="Unassembled WGS sequence"/>
</dbReference>
<accession>A0A085M3T8</accession>
<evidence type="ECO:0000313" key="6">
    <source>
        <dbReference type="EMBL" id="KFD51884.1"/>
    </source>
</evidence>
<dbReference type="InterPro" id="IPR026059">
    <property type="entry name" value="Rab3GAP2"/>
</dbReference>
<protein>
    <recommendedName>
        <fullName evidence="5">ISXO2-like transposase domain-containing protein</fullName>
    </recommendedName>
</protein>
<dbReference type="InterPro" id="IPR032839">
    <property type="entry name" value="RAB3GAP_N"/>
</dbReference>
<dbReference type="GO" id="GO:0005737">
    <property type="term" value="C:cytoplasm"/>
    <property type="evidence" value="ECO:0007669"/>
    <property type="project" value="UniProtKB-SubCell"/>
</dbReference>
<evidence type="ECO:0000256" key="1">
    <source>
        <dbReference type="ARBA" id="ARBA00004496"/>
    </source>
</evidence>
<dbReference type="Pfam" id="PF12762">
    <property type="entry name" value="DDE_Tnp_IS1595"/>
    <property type="match status" value="1"/>
</dbReference>
<keyword evidence="7" id="KW-1185">Reference proteome</keyword>
<feature type="domain" description="ISXO2-like transposase" evidence="5">
    <location>
        <begin position="473"/>
        <end position="582"/>
    </location>
</feature>
<sequence>MDFLDAKEPELRVLARVNSPAWQQVQKSLYSTTASESVRESMTSSLIAADPMFSVFAFGFGKQMSVVRRQGVLSKSPSFYSQSLEANISCLTFLPIMSSRRCDPPPYEWVIICVGLINGRFLVYSVDLKVLLLLSVCFDTGPIKDINITTDRLVLLYSSSFVAIEHLNLLCALKRRHRLGATMMADTDYTAEIVYEKWRASSAWNAITSAGVSRRSLWERAVTNSSTRSQVKLELKKAVSFYDAYCCIGSEPFISCLCAESDVSKTQSLINDTVNRIRDSVTVPYQIVHYVARFSKGSWTPMVSPIDKAAIGKSNRLINFCTLRLIYSHFYNYEVFHDLRTMTASFRELCTRLSDEDTAIRFLQEKGILHQQRLCTRGHAMKLTVERNGKAPRWRRCRKAECKTEVSLRTGTWFEGLKLDFRTAVLFIYSWSNDYWSTKFCSKELGLSTNCSVSWKRLLREVAAESLLSNPLVIGGPNCTVEAVPKAMGLRGRMPGDSGESFLVPVANRSSRTLIPLIRQYIRPGTTVMTDCWAGYRSLSREDYTHLRVNHSINFVHPDDPEAAMDEAVKASAVVEHASHCDGQLVPQVICQEQGFQLRKIKEALFTRHNEVINRDKGKEVSDIWTNLITRLVDERIFFDSRRNGRQLCFAPGNSYLVAASDSFGRITLWDLRRKLCIYVWKGYRDAQFGWLQVADKNMGNKKSLTRSVVNDYKYRPCVRWVSDVDYSGSVRSGSCCLSWCLGVLIFFWLVVSSAPEEAESSLAFLLLAIFAPRLSVLQLWLVRKYRKIAVFKVDPHSHLLYSPPLWISKSNMAEQCISVCLLDSSGNILFPVVPLASCLQESGSNMCWTHELKKLYKERWQNELALQEQLDLLKGMLVSIRRVEDVESFMDEIFSDAKNLDCRLTCVLLESIVAHCDAIVNEEECLELIRRRCAHMIQVVNFYAVISALGNEKPSRLSEQAESCNLTDPFVIQTLNEKLSDILSLYDPDIEVSCLSLPEFLGLFAFDHKELVFKEGISSQQLAKAGNFVFGPFFTRVSTNRFCQYYQSLLSLSAASWVLMLCSFWLVSVRPYSVTTEQFLGLLVGLIRGQDEKEDLLDIVYKSIVSSYRIPEALCLSEFGTTIFTSLCASAATVSPSWETIDKRLILWTAMCKVLRGLYVLQRFVNTCESLNPSALSNVPKEDISLRNVLLASSDYFVEMFCKYFSIMDPPNNFLQTDGSEWWQPAFTSLKQLFPFQFSLDSLLLNLVWHTASQWHFRFANVQLLALAMQYLHCLSTARLRHCSSSLIWKTYCCDIAKSLFVCDTEFFDRLMFEQHGKSILCHLYQLITFCLDSLAQCDSDCSQLSEMPSEDFLCTFVCMNSKPKLVKKQTLLDRTCLLPLANKRNLELHRQLLLTALSACDSGNYSFGNGSALIELFPEYTRNIFFNDLSVSVSEDEQPFTVVYQPRIKHLKAINADLVERTPSGSVPNVELLTELCLAWNIDYDILRRQAIVLMLCNGDSETAFQMLNMVEDQKTMADEFFNMVCQCVRCPSLDGDFEATAPVRHSLLDEVRLNSQGRMSIKKFTLDTLKRIITYVDKATPSDWTSRAYLDRIKNDILNGLISYEIQEDTEKVL</sequence>
<evidence type="ECO:0000259" key="5">
    <source>
        <dbReference type="SMART" id="SM01126"/>
    </source>
</evidence>
<keyword evidence="3" id="KW-0343">GTPase activation</keyword>
<reference evidence="6 7" key="1">
    <citation type="journal article" date="2014" name="Nat. Genet.">
        <title>Genome and transcriptome of the porcine whipworm Trichuris suis.</title>
        <authorList>
            <person name="Jex A.R."/>
            <person name="Nejsum P."/>
            <person name="Schwarz E.M."/>
            <person name="Hu L."/>
            <person name="Young N.D."/>
            <person name="Hall R.S."/>
            <person name="Korhonen P.K."/>
            <person name="Liao S."/>
            <person name="Thamsborg S."/>
            <person name="Xia J."/>
            <person name="Xu P."/>
            <person name="Wang S."/>
            <person name="Scheerlinck J.P."/>
            <person name="Hofmann A."/>
            <person name="Sternberg P.W."/>
            <person name="Wang J."/>
            <person name="Gasser R.B."/>
        </authorList>
    </citation>
    <scope>NUCLEOTIDE SEQUENCE [LARGE SCALE GENOMIC DNA]</scope>
    <source>
        <strain evidence="6">DCEP-RM93M</strain>
    </source>
</reference>